<dbReference type="CTD" id="157697"/>
<feature type="compositionally biased region" description="Acidic residues" evidence="1">
    <location>
        <begin position="207"/>
        <end position="217"/>
    </location>
</feature>
<dbReference type="InterPro" id="IPR026719">
    <property type="entry name" value="ERICH1"/>
</dbReference>
<dbReference type="OMA" id="YWITEIL"/>
<evidence type="ECO:0000313" key="2">
    <source>
        <dbReference type="Ensembl" id="ENSNGAP00000007631.1"/>
    </source>
</evidence>
<dbReference type="Proteomes" id="UP000694381">
    <property type="component" value="Unassembled WGS sequence"/>
</dbReference>
<dbReference type="AlphaFoldDB" id="A0A8C6W4V8"/>
<dbReference type="Ensembl" id="ENSNGAT00000013119.1">
    <property type="protein sequence ID" value="ENSNGAP00000007631.1"/>
    <property type="gene ID" value="ENSNGAG00000010845.1"/>
</dbReference>
<dbReference type="GeneTree" id="ENSGT00390000005606"/>
<dbReference type="GeneID" id="103731947"/>
<feature type="compositionally biased region" description="Basic residues" evidence="1">
    <location>
        <begin position="109"/>
        <end position="124"/>
    </location>
</feature>
<keyword evidence="3" id="KW-1185">Reference proteome</keyword>
<protein>
    <submittedName>
        <fullName evidence="2">Glutamate rich 1</fullName>
    </submittedName>
</protein>
<accession>A0A8C6W4V8</accession>
<feature type="region of interest" description="Disordered" evidence="1">
    <location>
        <begin position="188"/>
        <end position="220"/>
    </location>
</feature>
<feature type="compositionally biased region" description="Basic residues" evidence="1">
    <location>
        <begin position="158"/>
        <end position="171"/>
    </location>
</feature>
<evidence type="ECO:0000256" key="1">
    <source>
        <dbReference type="SAM" id="MobiDB-lite"/>
    </source>
</evidence>
<dbReference type="PANTHER" id="PTHR22444:SF1">
    <property type="entry name" value="GLUTAMATE-RICH PROTEIN 1"/>
    <property type="match status" value="1"/>
</dbReference>
<feature type="compositionally biased region" description="Polar residues" evidence="1">
    <location>
        <begin position="89"/>
        <end position="98"/>
    </location>
</feature>
<name>A0A8C6W4V8_NANGA</name>
<dbReference type="KEGG" id="ngi:103731947"/>
<proteinExistence type="predicted"/>
<evidence type="ECO:0000313" key="3">
    <source>
        <dbReference type="Proteomes" id="UP000694381"/>
    </source>
</evidence>
<dbReference type="OrthoDB" id="6151351at2759"/>
<sequence>MSARRNHVFVEKVLKRLFPNVPSGQDTGTPQTLALETASKNVTSETVQEKHIHHLTNRDIKIQPECRLYTVSLPPEGFIPCLPEPPNCTNSDNASSGGDTEDLDLHDQPKRRRIRRRKSKKKVKNPNDVIEQAELEQQQSLSQEKLHPQHTDGPTMSRNRRRKLKKKLQLRRKKAAGFVTKACSGSFMYQPEESSSEQEDVGSAAGEAEDPQEEDTLTDTTQDITELAHSKADSILNFLKSTQDIYFYDSISTDSDSAVCMEATEELLHLLGSHSMPPSDVLVLDHMKTLLLLQDTKRLKSALKMFSEHCMMSPKHAKVILAFFNYWITHILPEKNSE</sequence>
<dbReference type="PANTHER" id="PTHR22444">
    <property type="entry name" value="GLUTAMATE-RICH PROTEIN 1"/>
    <property type="match status" value="1"/>
</dbReference>
<reference evidence="2" key="1">
    <citation type="submission" date="2025-08" db="UniProtKB">
        <authorList>
            <consortium name="Ensembl"/>
        </authorList>
    </citation>
    <scope>IDENTIFICATION</scope>
</reference>
<feature type="region of interest" description="Disordered" evidence="1">
    <location>
        <begin position="89"/>
        <end position="171"/>
    </location>
</feature>
<dbReference type="RefSeq" id="XP_008828675.1">
    <property type="nucleotide sequence ID" value="XM_008830453.3"/>
</dbReference>
<organism evidence="2 3">
    <name type="scientific">Nannospalax galili</name>
    <name type="common">Northern Israeli blind subterranean mole rat</name>
    <name type="synonym">Spalax galili</name>
    <dbReference type="NCBI Taxonomy" id="1026970"/>
    <lineage>
        <taxon>Eukaryota</taxon>
        <taxon>Metazoa</taxon>
        <taxon>Chordata</taxon>
        <taxon>Craniata</taxon>
        <taxon>Vertebrata</taxon>
        <taxon>Euteleostomi</taxon>
        <taxon>Mammalia</taxon>
        <taxon>Eutheria</taxon>
        <taxon>Euarchontoglires</taxon>
        <taxon>Glires</taxon>
        <taxon>Rodentia</taxon>
        <taxon>Myomorpha</taxon>
        <taxon>Muroidea</taxon>
        <taxon>Spalacidae</taxon>
        <taxon>Spalacinae</taxon>
        <taxon>Nannospalax</taxon>
    </lineage>
</organism>
<gene>
    <name evidence="2" type="primary">Erich1</name>
</gene>
<reference evidence="2" key="2">
    <citation type="submission" date="2025-09" db="UniProtKB">
        <authorList>
            <consortium name="Ensembl"/>
        </authorList>
    </citation>
    <scope>IDENTIFICATION</scope>
</reference>